<dbReference type="PROSITE" id="PS51257">
    <property type="entry name" value="PROKAR_LIPOPROTEIN"/>
    <property type="match status" value="1"/>
</dbReference>
<dbReference type="OrthoDB" id="3827487at2"/>
<keyword evidence="2" id="KW-1185">Reference proteome</keyword>
<sequence length="143" mass="15269">MRRSIVAGLLLVLLLAGCGNPDQKLWENAAQVAREAASEVNTTRLVVEQLRSHRLWAQPAGRMVADAEKSLAKTASSFASQQPETDASSRLYEQVTSALDAAESAVTAVRIALGNGDLAAAERQLQTLRQTTGDLNKIGELAK</sequence>
<gene>
    <name evidence="1" type="ORF">FB475_5856</name>
</gene>
<proteinExistence type="predicted"/>
<comment type="caution">
    <text evidence="1">The sequence shown here is derived from an EMBL/GenBank/DDBJ whole genome shotgun (WGS) entry which is preliminary data.</text>
</comment>
<evidence type="ECO:0000313" key="1">
    <source>
        <dbReference type="EMBL" id="TQJ06201.1"/>
    </source>
</evidence>
<name>A0A542DSW8_9ACTN</name>
<evidence type="ECO:0000313" key="2">
    <source>
        <dbReference type="Proteomes" id="UP000316298"/>
    </source>
</evidence>
<dbReference type="RefSeq" id="WP_141860320.1">
    <property type="nucleotide sequence ID" value="NZ_BAAAKA010000009.1"/>
</dbReference>
<protein>
    <recommendedName>
        <fullName evidence="3">DUF4398 domain-containing protein</fullName>
    </recommendedName>
</protein>
<dbReference type="AlphaFoldDB" id="A0A542DSW8"/>
<organism evidence="1 2">
    <name type="scientific">Kribbella jejuensis</name>
    <dbReference type="NCBI Taxonomy" id="236068"/>
    <lineage>
        <taxon>Bacteria</taxon>
        <taxon>Bacillati</taxon>
        <taxon>Actinomycetota</taxon>
        <taxon>Actinomycetes</taxon>
        <taxon>Propionibacteriales</taxon>
        <taxon>Kribbellaceae</taxon>
        <taxon>Kribbella</taxon>
    </lineage>
</organism>
<evidence type="ECO:0008006" key="3">
    <source>
        <dbReference type="Google" id="ProtNLM"/>
    </source>
</evidence>
<accession>A0A542DSW8</accession>
<reference evidence="1 2" key="1">
    <citation type="submission" date="2019-06" db="EMBL/GenBank/DDBJ databases">
        <title>Sequencing the genomes of 1000 actinobacteria strains.</title>
        <authorList>
            <person name="Klenk H.-P."/>
        </authorList>
    </citation>
    <scope>NUCLEOTIDE SEQUENCE [LARGE SCALE GENOMIC DNA]</scope>
    <source>
        <strain evidence="1 2">DSM 17305</strain>
    </source>
</reference>
<dbReference type="EMBL" id="VFMM01000003">
    <property type="protein sequence ID" value="TQJ06201.1"/>
    <property type="molecule type" value="Genomic_DNA"/>
</dbReference>
<dbReference type="Proteomes" id="UP000316298">
    <property type="component" value="Unassembled WGS sequence"/>
</dbReference>